<dbReference type="InterPro" id="IPR050641">
    <property type="entry name" value="RIFMO-like"/>
</dbReference>
<dbReference type="SUPFAM" id="SSF52833">
    <property type="entry name" value="Thioredoxin-like"/>
    <property type="match status" value="1"/>
</dbReference>
<keyword evidence="3" id="KW-0274">FAD</keyword>
<evidence type="ECO:0000256" key="2">
    <source>
        <dbReference type="ARBA" id="ARBA00022630"/>
    </source>
</evidence>
<keyword evidence="2" id="KW-0285">Flavoprotein</keyword>
<protein>
    <recommendedName>
        <fullName evidence="9">FAD binding domain-containing protein</fullName>
    </recommendedName>
</protein>
<proteinExistence type="inferred from homology"/>
<dbReference type="Gene3D" id="3.30.9.10">
    <property type="entry name" value="D-Amino Acid Oxidase, subunit A, domain 2"/>
    <property type="match status" value="1"/>
</dbReference>
<dbReference type="PRINTS" id="PR00420">
    <property type="entry name" value="RNGMNOXGNASE"/>
</dbReference>
<dbReference type="Gene3D" id="3.40.30.20">
    <property type="match status" value="1"/>
</dbReference>
<gene>
    <name evidence="7" type="ORF">ETB97_007391</name>
</gene>
<reference evidence="7 8" key="1">
    <citation type="submission" date="2019-04" db="EMBL/GenBank/DDBJ databases">
        <title>Aspergillus burnettii sp. nov., novel species from soil in southeast Queensland.</title>
        <authorList>
            <person name="Gilchrist C.L.M."/>
            <person name="Pitt J.I."/>
            <person name="Lange L."/>
            <person name="Lacey H.J."/>
            <person name="Vuong D."/>
            <person name="Midgley D.J."/>
            <person name="Greenfield P."/>
            <person name="Bradbury M."/>
            <person name="Lacey E."/>
            <person name="Busk P.K."/>
            <person name="Pilgaard B."/>
            <person name="Chooi Y.H."/>
            <person name="Piggott A.M."/>
        </authorList>
    </citation>
    <scope>NUCLEOTIDE SEQUENCE [LARGE SCALE GENOMIC DNA]</scope>
    <source>
        <strain evidence="7 8">FRR 5400</strain>
    </source>
</reference>
<evidence type="ECO:0000313" key="7">
    <source>
        <dbReference type="EMBL" id="KAF5864559.1"/>
    </source>
</evidence>
<dbReference type="InterPro" id="IPR036188">
    <property type="entry name" value="FAD/NAD-bd_sf"/>
</dbReference>
<dbReference type="PANTHER" id="PTHR43004:SF20">
    <property type="entry name" value="2-MONOOXYGENASE, PUTATIVE (AFU_ORTHOLOGUE AFUA_1G13660)-RELATED"/>
    <property type="match status" value="1"/>
</dbReference>
<evidence type="ECO:0000256" key="4">
    <source>
        <dbReference type="ARBA" id="ARBA00023002"/>
    </source>
</evidence>
<comment type="similarity">
    <text evidence="1">Belongs to the PheA/TfdB FAD monooxygenase family.</text>
</comment>
<dbReference type="InterPro" id="IPR038220">
    <property type="entry name" value="PHOX_C_sf"/>
</dbReference>
<evidence type="ECO:0000256" key="1">
    <source>
        <dbReference type="ARBA" id="ARBA00007801"/>
    </source>
</evidence>
<dbReference type="SUPFAM" id="SSF54373">
    <property type="entry name" value="FAD-linked reductases, C-terminal domain"/>
    <property type="match status" value="1"/>
</dbReference>
<keyword evidence="8" id="KW-1185">Reference proteome</keyword>
<feature type="domain" description="FAD-binding" evidence="5">
    <location>
        <begin position="8"/>
        <end position="381"/>
    </location>
</feature>
<dbReference type="Proteomes" id="UP000541154">
    <property type="component" value="Unassembled WGS sequence"/>
</dbReference>
<feature type="domain" description="Phenol hydroxylase-like C-terminal dimerisation" evidence="6">
    <location>
        <begin position="418"/>
        <end position="609"/>
    </location>
</feature>
<dbReference type="Gene3D" id="3.50.50.60">
    <property type="entry name" value="FAD/NAD(P)-binding domain"/>
    <property type="match status" value="1"/>
</dbReference>
<sequence length="614" mass="69419">MGIRNSYTDLLIIGAGPAGLMAACWASQYPIKTRIIDKKSERTRAGHADGINSRTMEIFDSFGIADLIMRQAVCIVEASYWGPDGKSGDIHRIKRQRSQPQKLSRFEQMLLNQGGIEQILIDYLKAKGRVHVERNRKADGLDPDGCCESECHDEFPVRVRIVSVKDEGKNELDCLSDDNTEVIHARYVIACDGARSWTQKQLQIPFDVWKTESTWGVMDIVPITDFPDIRHASAIRSSDGGSIMVVPRENGLVRFYLHINGGEGLNQDAEKESENSLNTLIQTAQKTLKPYRLTCKYCDWWSMYPIGRRLIKQYQSGRIFFAGDAAHTHSPKGGQGMNISMQDTYNLVWKLAEVIMGALDPAILETYHSERRPQAEELMRFDTRLVYAYEEGSMQDDSKVDVESVRSQYAGFMAGVAVTYPPSILVGECQSDKSLAWNIQVGKRLPSYLVVGQADGCPIHLAEKLRSNGSWRLLVFSGDLHSVSGLNRLSFFANEFSDRFHEIIKRSNKDCHLFETLLIHSSSRASINLLDLPDVFHQFDDDLGWDYSKVFADDPSYDGNSGEIYEHYGIDKQKGCLVVCRPDQHVGWVGDIEDVEGLERYFSRFLLRKTKPQV</sequence>
<evidence type="ECO:0000259" key="5">
    <source>
        <dbReference type="Pfam" id="PF01494"/>
    </source>
</evidence>
<dbReference type="PANTHER" id="PTHR43004">
    <property type="entry name" value="TRK SYSTEM POTASSIUM UPTAKE PROTEIN"/>
    <property type="match status" value="1"/>
</dbReference>
<keyword evidence="4" id="KW-0560">Oxidoreductase</keyword>
<dbReference type="PROSITE" id="PS51257">
    <property type="entry name" value="PROKAR_LIPOPROTEIN"/>
    <property type="match status" value="1"/>
</dbReference>
<dbReference type="EMBL" id="SPNV01000032">
    <property type="protein sequence ID" value="KAF5864559.1"/>
    <property type="molecule type" value="Genomic_DNA"/>
</dbReference>
<accession>A0A8H6AD52</accession>
<dbReference type="SUPFAM" id="SSF51905">
    <property type="entry name" value="FAD/NAD(P)-binding domain"/>
    <property type="match status" value="1"/>
</dbReference>
<evidence type="ECO:0000313" key="8">
    <source>
        <dbReference type="Proteomes" id="UP000541154"/>
    </source>
</evidence>
<dbReference type="GO" id="GO:0071949">
    <property type="term" value="F:FAD binding"/>
    <property type="evidence" value="ECO:0007669"/>
    <property type="project" value="InterPro"/>
</dbReference>
<comment type="caution">
    <text evidence="7">The sequence shown here is derived from an EMBL/GenBank/DDBJ whole genome shotgun (WGS) entry which is preliminary data.</text>
</comment>
<dbReference type="GO" id="GO:0016709">
    <property type="term" value="F:oxidoreductase activity, acting on paired donors, with incorporation or reduction of molecular oxygen, NAD(P)H as one donor, and incorporation of one atom of oxygen"/>
    <property type="evidence" value="ECO:0007669"/>
    <property type="project" value="UniProtKB-ARBA"/>
</dbReference>
<evidence type="ECO:0000256" key="3">
    <source>
        <dbReference type="ARBA" id="ARBA00022827"/>
    </source>
</evidence>
<dbReference type="Pfam" id="PF07976">
    <property type="entry name" value="Phe_hydrox_dim"/>
    <property type="match status" value="1"/>
</dbReference>
<dbReference type="InterPro" id="IPR002938">
    <property type="entry name" value="FAD-bd"/>
</dbReference>
<evidence type="ECO:0000259" key="6">
    <source>
        <dbReference type="Pfam" id="PF07976"/>
    </source>
</evidence>
<name>A0A8H6AD52_PETAA</name>
<dbReference type="InterPro" id="IPR036249">
    <property type="entry name" value="Thioredoxin-like_sf"/>
</dbReference>
<evidence type="ECO:0008006" key="9">
    <source>
        <dbReference type="Google" id="ProtNLM"/>
    </source>
</evidence>
<dbReference type="CDD" id="cd02979">
    <property type="entry name" value="PHOX_C"/>
    <property type="match status" value="1"/>
</dbReference>
<dbReference type="InterPro" id="IPR012941">
    <property type="entry name" value="Phe_hydrox_C_dim_dom"/>
</dbReference>
<organism evidence="7 8">
    <name type="scientific">Petromyces alliaceus</name>
    <name type="common">Aspergillus alliaceus</name>
    <dbReference type="NCBI Taxonomy" id="209559"/>
    <lineage>
        <taxon>Eukaryota</taxon>
        <taxon>Fungi</taxon>
        <taxon>Dikarya</taxon>
        <taxon>Ascomycota</taxon>
        <taxon>Pezizomycotina</taxon>
        <taxon>Eurotiomycetes</taxon>
        <taxon>Eurotiomycetidae</taxon>
        <taxon>Eurotiales</taxon>
        <taxon>Aspergillaceae</taxon>
        <taxon>Aspergillus</taxon>
        <taxon>Aspergillus subgen. Circumdati</taxon>
    </lineage>
</organism>
<dbReference type="AlphaFoldDB" id="A0A8H6AD52"/>
<dbReference type="Pfam" id="PF01494">
    <property type="entry name" value="FAD_binding_3"/>
    <property type="match status" value="1"/>
</dbReference>